<dbReference type="Proteomes" id="UP001498421">
    <property type="component" value="Unassembled WGS sequence"/>
</dbReference>
<feature type="domain" description="DUF7603" evidence="3">
    <location>
        <begin position="909"/>
        <end position="1017"/>
    </location>
</feature>
<feature type="coiled-coil region" evidence="1">
    <location>
        <begin position="1099"/>
        <end position="1154"/>
    </location>
</feature>
<gene>
    <name evidence="4" type="ORF">QQZ08_010402</name>
</gene>
<feature type="coiled-coil region" evidence="1">
    <location>
        <begin position="783"/>
        <end position="845"/>
    </location>
</feature>
<feature type="region of interest" description="Disordered" evidence="2">
    <location>
        <begin position="1"/>
        <end position="93"/>
    </location>
</feature>
<name>A0ABR1HHW3_9HYPO</name>
<feature type="compositionally biased region" description="Polar residues" evidence="2">
    <location>
        <begin position="692"/>
        <end position="703"/>
    </location>
</feature>
<feature type="compositionally biased region" description="Low complexity" evidence="2">
    <location>
        <begin position="20"/>
        <end position="44"/>
    </location>
</feature>
<organism evidence="4 5">
    <name type="scientific">Neonectria magnoliae</name>
    <dbReference type="NCBI Taxonomy" id="2732573"/>
    <lineage>
        <taxon>Eukaryota</taxon>
        <taxon>Fungi</taxon>
        <taxon>Dikarya</taxon>
        <taxon>Ascomycota</taxon>
        <taxon>Pezizomycotina</taxon>
        <taxon>Sordariomycetes</taxon>
        <taxon>Hypocreomycetidae</taxon>
        <taxon>Hypocreales</taxon>
        <taxon>Nectriaceae</taxon>
        <taxon>Neonectria</taxon>
    </lineage>
</organism>
<dbReference type="Pfam" id="PF24554">
    <property type="entry name" value="DUF7603"/>
    <property type="match status" value="1"/>
</dbReference>
<feature type="compositionally biased region" description="Low complexity" evidence="2">
    <location>
        <begin position="853"/>
        <end position="864"/>
    </location>
</feature>
<feature type="coiled-coil region" evidence="1">
    <location>
        <begin position="879"/>
        <end position="986"/>
    </location>
</feature>
<feature type="region of interest" description="Disordered" evidence="2">
    <location>
        <begin position="195"/>
        <end position="414"/>
    </location>
</feature>
<proteinExistence type="predicted"/>
<evidence type="ECO:0000256" key="2">
    <source>
        <dbReference type="SAM" id="MobiDB-lite"/>
    </source>
</evidence>
<feature type="coiled-coil region" evidence="1">
    <location>
        <begin position="1023"/>
        <end position="1050"/>
    </location>
</feature>
<feature type="compositionally biased region" description="Polar residues" evidence="2">
    <location>
        <begin position="277"/>
        <end position="286"/>
    </location>
</feature>
<evidence type="ECO:0000259" key="3">
    <source>
        <dbReference type="Pfam" id="PF24554"/>
    </source>
</evidence>
<feature type="compositionally biased region" description="Polar residues" evidence="2">
    <location>
        <begin position="304"/>
        <end position="315"/>
    </location>
</feature>
<feature type="region of interest" description="Disordered" evidence="2">
    <location>
        <begin position="850"/>
        <end position="870"/>
    </location>
</feature>
<feature type="region of interest" description="Disordered" evidence="2">
    <location>
        <begin position="685"/>
        <end position="706"/>
    </location>
</feature>
<feature type="compositionally biased region" description="Polar residues" evidence="2">
    <location>
        <begin position="493"/>
        <end position="504"/>
    </location>
</feature>
<feature type="region of interest" description="Disordered" evidence="2">
    <location>
        <begin position="482"/>
        <end position="514"/>
    </location>
</feature>
<reference evidence="4 5" key="1">
    <citation type="journal article" date="2025" name="Microbiol. Resour. Announc.">
        <title>Draft genome sequences for Neonectria magnoliae and Neonectria punicea, canker pathogens of Liriodendron tulipifera and Acer saccharum in West Virginia.</title>
        <authorList>
            <person name="Petronek H.M."/>
            <person name="Kasson M.T."/>
            <person name="Metheny A.M."/>
            <person name="Stauder C.M."/>
            <person name="Lovett B."/>
            <person name="Lynch S.C."/>
            <person name="Garnas J.R."/>
            <person name="Kasson L.R."/>
            <person name="Stajich J.E."/>
        </authorList>
    </citation>
    <scope>NUCLEOTIDE SEQUENCE [LARGE SCALE GENOMIC DNA]</scope>
    <source>
        <strain evidence="4 5">NRRL 64651</strain>
    </source>
</reference>
<dbReference type="InterPro" id="IPR056023">
    <property type="entry name" value="DUF7603"/>
</dbReference>
<sequence length="1174" mass="128675">MEPALAAVSRPGVPLPLSLTSDPNTRSDTTTTSSDTSSASTSSDPVDLPQPSVSAHQSHTHCQLPPTTSPRITAVHARSQTLPSSSSSPIASASLSASASAVAAATATATATAAHSSSGRPIKRKPLSSTASALALRFSSSGSLPSPLELPKPEQRFARSCSVDSPTLYEFSPAACALPLASQPPVATLASHNTASPVSRSIPAPALSPTESASDFSDVLGGYDDLIPNDDSYSTPDPRETVIERRDSNKDDVQKPDTKDKHKDEGKFEDKDGIQKLGTNDKQSTSSKEDVNLSPDSDSDDVRSNYSDNINSNTSQPPMLAPKPAPPHLKLQHVVLSVTPEEPQSATSSQSPASAQSLASPQLNKPLPKSPSPASPFAGLFNWAAPSPSATEFSLSTPVSPSRGGTANDTPYTTVTNSYSEISKSNANSLGYPELYLSTPPTTAQLDEMEDELKAISVELASSIRREMDLEDLVDRLQEQINNPQAPGKRTSDYFSDSGYSSAKLSEADQGREEIEKVQRRSEQEKASIRLELTNKLQDERSRRKALDQQIKQLAERASQIDLAEINNLDANGRLKDLEDTCGDLRRRLSEERTVKNNFEDLLTALRGELHDACNERDNLRDEIVPALRARVEGLESEAAEYSNLTYESSKMQQELHFLKKENDNLRHSAISGVSTPPMNRMSRAMSGGLARSNSVATSSFRNQRPPALQLSRSNSVKNAHAPLESREALAERLKDVEAQRDALHSALKNLLDRQDCQNRENDKKIRILQTERERLLSASPRRGGFERDIANLRTEINVLRRRAEEALEQKWQVEKGLGGLKMDLDRAEEEITLLRDLLKEKDILIPPSFARSSGSSTGSSHFGESGGPVTSESLERAYADLQAAYLESLERIKELELDTKSDEKTQLAMQRLERTLSLAVSERNAAKHEIDALTNQFNNVSASESKTLESEQALADELSNSAQRVEQLAAQVQHQLATNAALRERLSATIARGEEDRKTNSDRIADLQVHLKTMEDQLIAAQTASEDRITRHEEEIAALREAHNDQLRRMNSSPGLGGFRSPGLWSPRKPSLLSPLSPRFPLSPRAIPEKTFQDAAQMDALRARVSELEKALEDAENEMQEVVARMSVAQIEVLNLQEERETAVRETRRLQKMVETEKMKSFEERFKSLGVNA</sequence>
<feature type="compositionally biased region" description="Low complexity" evidence="2">
    <location>
        <begin position="340"/>
        <end position="367"/>
    </location>
</feature>
<keyword evidence="1" id="KW-0175">Coiled coil</keyword>
<comment type="caution">
    <text evidence="4">The sequence shown here is derived from an EMBL/GenBank/DDBJ whole genome shotgun (WGS) entry which is preliminary data.</text>
</comment>
<evidence type="ECO:0000313" key="5">
    <source>
        <dbReference type="Proteomes" id="UP001498421"/>
    </source>
</evidence>
<protein>
    <recommendedName>
        <fullName evidence="3">DUF7603 domain-containing protein</fullName>
    </recommendedName>
</protein>
<accession>A0ABR1HHW3</accession>
<keyword evidence="5" id="KW-1185">Reference proteome</keyword>
<evidence type="ECO:0000313" key="4">
    <source>
        <dbReference type="EMBL" id="KAK7420485.1"/>
    </source>
</evidence>
<feature type="compositionally biased region" description="Polar residues" evidence="2">
    <location>
        <begin position="51"/>
        <end position="71"/>
    </location>
</feature>
<feature type="compositionally biased region" description="Polar residues" evidence="2">
    <location>
        <begin position="388"/>
        <end position="414"/>
    </location>
</feature>
<feature type="coiled-coil region" evidence="1">
    <location>
        <begin position="727"/>
        <end position="754"/>
    </location>
</feature>
<evidence type="ECO:0000256" key="1">
    <source>
        <dbReference type="SAM" id="Coils"/>
    </source>
</evidence>
<feature type="coiled-coil region" evidence="1">
    <location>
        <begin position="446"/>
        <end position="480"/>
    </location>
</feature>
<feature type="compositionally biased region" description="Low complexity" evidence="2">
    <location>
        <begin position="84"/>
        <end position="93"/>
    </location>
</feature>
<feature type="compositionally biased region" description="Basic and acidic residues" evidence="2">
    <location>
        <begin position="237"/>
        <end position="274"/>
    </location>
</feature>
<dbReference type="EMBL" id="JAZAVK010000134">
    <property type="protein sequence ID" value="KAK7420485.1"/>
    <property type="molecule type" value="Genomic_DNA"/>
</dbReference>